<evidence type="ECO:0000256" key="5">
    <source>
        <dbReference type="ARBA" id="ARBA00023015"/>
    </source>
</evidence>
<name>A0A2W5P8D6_9SPHN</name>
<accession>A0A2W5P8D6</accession>
<organism evidence="10 11">
    <name type="scientific">Sphingomonas taxi</name>
    <dbReference type="NCBI Taxonomy" id="1549858"/>
    <lineage>
        <taxon>Bacteria</taxon>
        <taxon>Pseudomonadati</taxon>
        <taxon>Pseudomonadota</taxon>
        <taxon>Alphaproteobacteria</taxon>
        <taxon>Sphingomonadales</taxon>
        <taxon>Sphingomonadaceae</taxon>
        <taxon>Sphingomonas</taxon>
    </lineage>
</organism>
<dbReference type="AlphaFoldDB" id="A0A2W5P8D6"/>
<evidence type="ECO:0000256" key="8">
    <source>
        <dbReference type="ARBA" id="ARBA00030117"/>
    </source>
</evidence>
<evidence type="ECO:0000313" key="10">
    <source>
        <dbReference type="EMBL" id="PZQ62061.1"/>
    </source>
</evidence>
<dbReference type="InterPro" id="IPR007412">
    <property type="entry name" value="FlgM"/>
</dbReference>
<protein>
    <recommendedName>
        <fullName evidence="2">Negative regulator of flagellin synthesis</fullName>
    </recommendedName>
    <alternativeName>
        <fullName evidence="8">Anti-sigma-28 factor</fullName>
    </alternativeName>
</protein>
<comment type="similarity">
    <text evidence="1">Belongs to the FlgM family.</text>
</comment>
<keyword evidence="5" id="KW-0805">Transcription regulation</keyword>
<comment type="caution">
    <text evidence="10">The sequence shown here is derived from an EMBL/GenBank/DDBJ whole genome shotgun (WGS) entry which is preliminary data.</text>
</comment>
<keyword evidence="10" id="KW-0969">Cilium</keyword>
<keyword evidence="10" id="KW-0282">Flagellum</keyword>
<evidence type="ECO:0000256" key="1">
    <source>
        <dbReference type="ARBA" id="ARBA00005322"/>
    </source>
</evidence>
<evidence type="ECO:0000256" key="6">
    <source>
        <dbReference type="ARBA" id="ARBA00023163"/>
    </source>
</evidence>
<sequence>MVETIGSSTIKASDLRIASVQRPLAPTPVTDLAVTSKANAPATAPATLATSMAASAPVDTNRVEQIKSAIANGTFPLSPATIADQFIALKLNWMTPNEKA</sequence>
<reference evidence="10 11" key="1">
    <citation type="submission" date="2017-08" db="EMBL/GenBank/DDBJ databases">
        <title>Infants hospitalized years apart are colonized by the same room-sourced microbial strains.</title>
        <authorList>
            <person name="Brooks B."/>
            <person name="Olm M.R."/>
            <person name="Firek B.A."/>
            <person name="Baker R."/>
            <person name="Thomas B.C."/>
            <person name="Morowitz M.J."/>
            <person name="Banfield J.F."/>
        </authorList>
    </citation>
    <scope>NUCLEOTIDE SEQUENCE [LARGE SCALE GENOMIC DNA]</scope>
    <source>
        <strain evidence="10">S2_005_001_R1_22</strain>
    </source>
</reference>
<evidence type="ECO:0000256" key="7">
    <source>
        <dbReference type="ARBA" id="ARBA00024739"/>
    </source>
</evidence>
<evidence type="ECO:0000313" key="11">
    <source>
        <dbReference type="Proteomes" id="UP000249229"/>
    </source>
</evidence>
<dbReference type="GO" id="GO:0044781">
    <property type="term" value="P:bacterial-type flagellum organization"/>
    <property type="evidence" value="ECO:0007669"/>
    <property type="project" value="UniProtKB-KW"/>
</dbReference>
<gene>
    <name evidence="10" type="primary">flgM</name>
    <name evidence="10" type="ORF">DI544_05575</name>
</gene>
<proteinExistence type="inferred from homology"/>
<evidence type="ECO:0000256" key="2">
    <source>
        <dbReference type="ARBA" id="ARBA00017823"/>
    </source>
</evidence>
<dbReference type="InterPro" id="IPR031316">
    <property type="entry name" value="FlgM_C"/>
</dbReference>
<dbReference type="NCBIfam" id="TIGR03824">
    <property type="entry name" value="FlgM_jcvi"/>
    <property type="match status" value="1"/>
</dbReference>
<dbReference type="Proteomes" id="UP000249229">
    <property type="component" value="Unassembled WGS sequence"/>
</dbReference>
<keyword evidence="10" id="KW-0966">Cell projection</keyword>
<dbReference type="SUPFAM" id="SSF101498">
    <property type="entry name" value="Anti-sigma factor FlgM"/>
    <property type="match status" value="1"/>
</dbReference>
<dbReference type="GO" id="GO:0045892">
    <property type="term" value="P:negative regulation of DNA-templated transcription"/>
    <property type="evidence" value="ECO:0007669"/>
    <property type="project" value="InterPro"/>
</dbReference>
<comment type="function">
    <text evidence="7">Responsible for the coupling of flagellin expression to flagellar assembly by preventing expression of the flagellin genes when a component of the middle class of proteins is defective. It negatively regulates flagellar genes by inhibiting the activity of FliA by directly binding to FliA.</text>
</comment>
<feature type="domain" description="Anti-sigma-28 factor FlgM C-terminal" evidence="9">
    <location>
        <begin position="48"/>
        <end position="87"/>
    </location>
</feature>
<dbReference type="Pfam" id="PF04316">
    <property type="entry name" value="FlgM"/>
    <property type="match status" value="1"/>
</dbReference>
<keyword evidence="6" id="KW-0804">Transcription</keyword>
<dbReference type="InterPro" id="IPR035890">
    <property type="entry name" value="Anti-sigma-28_factor_FlgM_sf"/>
</dbReference>
<dbReference type="EMBL" id="QFQI01000002">
    <property type="protein sequence ID" value="PZQ62061.1"/>
    <property type="molecule type" value="Genomic_DNA"/>
</dbReference>
<evidence type="ECO:0000256" key="3">
    <source>
        <dbReference type="ARBA" id="ARBA00022491"/>
    </source>
</evidence>
<keyword evidence="3" id="KW-0678">Repressor</keyword>
<evidence type="ECO:0000256" key="4">
    <source>
        <dbReference type="ARBA" id="ARBA00022795"/>
    </source>
</evidence>
<keyword evidence="4" id="KW-1005">Bacterial flagellum biogenesis</keyword>
<evidence type="ECO:0000259" key="9">
    <source>
        <dbReference type="Pfam" id="PF04316"/>
    </source>
</evidence>